<protein>
    <submittedName>
        <fullName evidence="5">HK97 family phage prohead protease</fullName>
    </submittedName>
</protein>
<proteinExistence type="predicted"/>
<evidence type="ECO:0000256" key="2">
    <source>
        <dbReference type="ARBA" id="ARBA00022670"/>
    </source>
</evidence>
<gene>
    <name evidence="5" type="ORF">H7R52_11620</name>
</gene>
<dbReference type="Pfam" id="PF04586">
    <property type="entry name" value="Peptidase_S78"/>
    <property type="match status" value="1"/>
</dbReference>
<evidence type="ECO:0000256" key="1">
    <source>
        <dbReference type="ARBA" id="ARBA00022612"/>
    </source>
</evidence>
<reference evidence="5" key="1">
    <citation type="submission" date="2020-08" db="EMBL/GenBank/DDBJ databases">
        <title>Complete genome sequence of Weissella confusa strain FS54 provides insights into metabolic potential.</title>
        <authorList>
            <person name="Fhoula I."/>
            <person name="Najjari A."/>
            <person name="Lekired A."/>
            <person name="Bessrour-Aouam N."/>
            <person name="Jaballah S."/>
            <person name="Klibi N."/>
            <person name="Ouzari H.-I."/>
        </authorList>
    </citation>
    <scope>NUCLEOTIDE SEQUENCE</scope>
    <source>
        <strain evidence="5">FS54</strain>
    </source>
</reference>
<evidence type="ECO:0000256" key="3">
    <source>
        <dbReference type="ARBA" id="ARBA00022801"/>
    </source>
</evidence>
<dbReference type="InterPro" id="IPR006433">
    <property type="entry name" value="Prohead_protease"/>
</dbReference>
<sequence length="195" mass="21758">MNNQEVRSLSVEVRADEQDGSRKVFGYPIVFGKPSNDIGFIEYIDKGALKDVDLSGVYLVYAHDPNQPLARVDAGTLKLKVDDTGLYFEATLPNTTLANDVLENIRVGNIKGMSFMFTAAEDTWEFSNDPGQPDIRHVTKIDQVFEITITPLPAYDDTSIAIASRDAQRAKGYSLRQRLQDTVALAQIQKRNGRF</sequence>
<dbReference type="AlphaFoldDB" id="A0A923SNP2"/>
<evidence type="ECO:0000313" key="5">
    <source>
        <dbReference type="EMBL" id="MBC6499310.1"/>
    </source>
</evidence>
<dbReference type="GO" id="GO:0006508">
    <property type="term" value="P:proteolysis"/>
    <property type="evidence" value="ECO:0007669"/>
    <property type="project" value="UniProtKB-KW"/>
</dbReference>
<dbReference type="Proteomes" id="UP000650485">
    <property type="component" value="Unassembled WGS sequence"/>
</dbReference>
<name>A0A923SNP2_WEICO</name>
<dbReference type="GO" id="GO:0008233">
    <property type="term" value="F:peptidase activity"/>
    <property type="evidence" value="ECO:0007669"/>
    <property type="project" value="UniProtKB-KW"/>
</dbReference>
<keyword evidence="2 5" id="KW-0645">Protease</keyword>
<dbReference type="InterPro" id="IPR054613">
    <property type="entry name" value="Peptidase_S78_dom"/>
</dbReference>
<keyword evidence="3" id="KW-0378">Hydrolase</keyword>
<feature type="domain" description="Prohead serine protease" evidence="4">
    <location>
        <begin position="11"/>
        <end position="169"/>
    </location>
</feature>
<dbReference type="RefSeq" id="WP_195766047.1">
    <property type="nucleotide sequence ID" value="NZ_JAAOCY010000001.1"/>
</dbReference>
<dbReference type="EMBL" id="JACSZT010000008">
    <property type="protein sequence ID" value="MBC6499310.1"/>
    <property type="molecule type" value="Genomic_DNA"/>
</dbReference>
<dbReference type="NCBIfam" id="TIGR01543">
    <property type="entry name" value="proheadase_HK97"/>
    <property type="match status" value="1"/>
</dbReference>
<keyword evidence="1" id="KW-1188">Viral release from host cell</keyword>
<evidence type="ECO:0000259" key="4">
    <source>
        <dbReference type="Pfam" id="PF04586"/>
    </source>
</evidence>
<accession>A0A923SNP2</accession>
<organism evidence="5 6">
    <name type="scientific">Weissella confusa</name>
    <name type="common">Lactobacillus confusus</name>
    <dbReference type="NCBI Taxonomy" id="1583"/>
    <lineage>
        <taxon>Bacteria</taxon>
        <taxon>Bacillati</taxon>
        <taxon>Bacillota</taxon>
        <taxon>Bacilli</taxon>
        <taxon>Lactobacillales</taxon>
        <taxon>Lactobacillaceae</taxon>
        <taxon>Weissella</taxon>
    </lineage>
</organism>
<comment type="caution">
    <text evidence="5">The sequence shown here is derived from an EMBL/GenBank/DDBJ whole genome shotgun (WGS) entry which is preliminary data.</text>
</comment>
<evidence type="ECO:0000313" key="6">
    <source>
        <dbReference type="Proteomes" id="UP000650485"/>
    </source>
</evidence>